<sequence>MACSRPIFCSLAASRAGGLRRGIRKIARTFAPAWAAAALWMALTACTPTLNWRELPLPPTGAHALLPCKPDRAERSVPLGGAPTDLVVMGCDAGGTTFAVMAAVVPPGRAPDALLEGWQQATLSNMKAHGEVQRQPFHPAAGLPLPHAQRVVAQGDAPSGRPVYAQAAWSARSAEGGATELVHAVMYSEKPQPDVADAFFAGLKWR</sequence>
<accession>A0A2S0MBN0</accession>
<name>A0A2S0MBN0_9BURK</name>
<reference evidence="1 2" key="1">
    <citation type="submission" date="2018-03" db="EMBL/GenBank/DDBJ databases">
        <title>Genome sequencing of Ottowia sp.</title>
        <authorList>
            <person name="Kim S.-J."/>
            <person name="Heo J."/>
            <person name="Kwon S.-W."/>
        </authorList>
    </citation>
    <scope>NUCLEOTIDE SEQUENCE [LARGE SCALE GENOMIC DNA]</scope>
    <source>
        <strain evidence="1 2">KADR8-3</strain>
    </source>
</reference>
<dbReference type="AlphaFoldDB" id="A0A2S0MBN0"/>
<protein>
    <submittedName>
        <fullName evidence="1">Uncharacterized protein</fullName>
    </submittedName>
</protein>
<gene>
    <name evidence="1" type="ORF">C6570_02405</name>
</gene>
<evidence type="ECO:0000313" key="1">
    <source>
        <dbReference type="EMBL" id="AVO33230.1"/>
    </source>
</evidence>
<proteinExistence type="predicted"/>
<dbReference type="EMBL" id="CP027666">
    <property type="protein sequence ID" value="AVO33230.1"/>
    <property type="molecule type" value="Genomic_DNA"/>
</dbReference>
<evidence type="ECO:0000313" key="2">
    <source>
        <dbReference type="Proteomes" id="UP000239709"/>
    </source>
</evidence>
<keyword evidence="2" id="KW-1185">Reference proteome</keyword>
<dbReference type="KEGG" id="otk:C6570_02405"/>
<dbReference type="Proteomes" id="UP000239709">
    <property type="component" value="Chromosome"/>
</dbReference>
<organism evidence="1 2">
    <name type="scientific">Ottowia oryzae</name>
    <dbReference type="NCBI Taxonomy" id="2109914"/>
    <lineage>
        <taxon>Bacteria</taxon>
        <taxon>Pseudomonadati</taxon>
        <taxon>Pseudomonadota</taxon>
        <taxon>Betaproteobacteria</taxon>
        <taxon>Burkholderiales</taxon>
        <taxon>Comamonadaceae</taxon>
        <taxon>Ottowia</taxon>
    </lineage>
</organism>